<comment type="caution">
    <text evidence="1">The sequence shown here is derived from an EMBL/GenBank/DDBJ whole genome shotgun (WGS) entry which is preliminary data.</text>
</comment>
<dbReference type="EMBL" id="JACHET010000001">
    <property type="protein sequence ID" value="MBB6183759.1"/>
    <property type="molecule type" value="Genomic_DNA"/>
</dbReference>
<sequence length="201" mass="22658">MQKTLRGFTAKPRLSSGSRAFPQYGYQRWAGEVRPNNSLQPTVIPLRGLPAAELRRQTAGGVVGTEEKYESDFTSDLNYVIMEGASDTFDFSYLQSLLRKPSEVNAIEIGLQNGLPAEIAALCYMFAQARMAEKWMGTIQVIFSREKRRHAKLIIFVKRHSIYRLNKLLGERAGPLASAFYDEFWHMPSDPTFTSLTLGGE</sequence>
<evidence type="ECO:0000313" key="1">
    <source>
        <dbReference type="EMBL" id="MBB6183759.1"/>
    </source>
</evidence>
<gene>
    <name evidence="1" type="ORF">HNQ86_001104</name>
</gene>
<organism evidence="1 2">
    <name type="scientific">Oleiagrimonas soli</name>
    <dbReference type="NCBI Taxonomy" id="1543381"/>
    <lineage>
        <taxon>Bacteria</taxon>
        <taxon>Pseudomonadati</taxon>
        <taxon>Pseudomonadota</taxon>
        <taxon>Gammaproteobacteria</taxon>
        <taxon>Lysobacterales</taxon>
        <taxon>Rhodanobacteraceae</taxon>
        <taxon>Oleiagrimonas</taxon>
    </lineage>
</organism>
<protein>
    <submittedName>
        <fullName evidence="1">Uncharacterized protein</fullName>
    </submittedName>
</protein>
<reference evidence="1 2" key="1">
    <citation type="submission" date="2020-08" db="EMBL/GenBank/DDBJ databases">
        <title>Genomic Encyclopedia of Type Strains, Phase IV (KMG-IV): sequencing the most valuable type-strain genomes for metagenomic binning, comparative biology and taxonomic classification.</title>
        <authorList>
            <person name="Goeker M."/>
        </authorList>
    </citation>
    <scope>NUCLEOTIDE SEQUENCE [LARGE SCALE GENOMIC DNA]</scope>
    <source>
        <strain evidence="1 2">DSM 107085</strain>
    </source>
</reference>
<proteinExistence type="predicted"/>
<name>A0A841KJ33_9GAMM</name>
<dbReference type="AlphaFoldDB" id="A0A841KJ33"/>
<evidence type="ECO:0000313" key="2">
    <source>
        <dbReference type="Proteomes" id="UP000560000"/>
    </source>
</evidence>
<dbReference type="RefSeq" id="WP_152569258.1">
    <property type="nucleotide sequence ID" value="NZ_JACHET010000001.1"/>
</dbReference>
<dbReference type="Proteomes" id="UP000560000">
    <property type="component" value="Unassembled WGS sequence"/>
</dbReference>
<accession>A0A841KJ33</accession>